<feature type="compositionally biased region" description="Basic residues" evidence="3">
    <location>
        <begin position="1"/>
        <end position="21"/>
    </location>
</feature>
<dbReference type="EMBL" id="SADE01000001">
    <property type="protein sequence ID" value="RVU39090.1"/>
    <property type="molecule type" value="Genomic_DNA"/>
</dbReference>
<dbReference type="AlphaFoldDB" id="A0A437QX28"/>
<feature type="domain" description="DNA/RNA non-specific endonuclease/pyrophosphatase/phosphodiesterase" evidence="5">
    <location>
        <begin position="399"/>
        <end position="608"/>
    </location>
</feature>
<dbReference type="Gene3D" id="3.40.570.10">
    <property type="entry name" value="Extracellular Endonuclease, subunit A"/>
    <property type="match status" value="1"/>
</dbReference>
<sequence>MAEKRSGKKAGAKKAKAKKVGAVKPKAADEQALRAFVRARAEDFLNDPNITSVGIGLKNGDGEICLQFTVGQKGESAIESLGSNRIPETIEVDGKTFSTDVLERSYKPSYKLVDAEQLNQRRQRVDPLVPGVSVAHRSGSAGTLGLVVFDRSTGAPCILSNWHVLNGNGGRIGDVVVQPGPYDDNSINQNAAGILLRSHLGAAGDCALARILHRDFERAVLDVGTTPKRMARVSLGDKVIKSGRTTAVTRGRVRRIDVMVRIDYGPPTGAQPIGCFEIGPDPDHIPGNGEISMGGDSGSAWLIHGDNGPTDIFAGLHFAGEVGDADEHALACYPLSVQKKLDFVLEPPVSTATVHPDMESVVARTGYDPQFLGVPVPEPELSRAQRRDALEFDGRRTIPYTHFSVCLSKSRRMARYAAWNIDGSRRVIVGSKSFKLDPRIDDRYQIGEDLYSRNPVDRGHVARRAELCWGPVPEARQANADSFYFTNIAPQHERFNRSSYGGLWGKLENLVFEQADVQDLRISVIGGPVLREDDIEYRGVQIPDAFWKVIAYVGTDGVLRCSAFVLSQTDLLNRLEALDLSEFHLYQLSLNELAGMTGLGFAELYGADTKANPELATPLRDIEAVGQAEPTMLEIRSASDILI</sequence>
<dbReference type="PANTHER" id="PTHR13966">
    <property type="entry name" value="ENDONUCLEASE RELATED"/>
    <property type="match status" value="1"/>
</dbReference>
<evidence type="ECO:0000259" key="4">
    <source>
        <dbReference type="SMART" id="SM00477"/>
    </source>
</evidence>
<dbReference type="GO" id="GO:0016787">
    <property type="term" value="F:hydrolase activity"/>
    <property type="evidence" value="ECO:0007669"/>
    <property type="project" value="InterPro"/>
</dbReference>
<feature type="domain" description="ENPP1-3/EXOG-like endonuclease/phosphodiesterase" evidence="4">
    <location>
        <begin position="400"/>
        <end position="608"/>
    </location>
</feature>
<accession>A0A437QX28</accession>
<reference evidence="7" key="1">
    <citation type="submission" date="2019-01" db="EMBL/GenBank/DDBJ databases">
        <title>Gri0909 isolated from a small marine red alga.</title>
        <authorList>
            <person name="Kim J."/>
            <person name="Jeong S.E."/>
            <person name="Jeon C.O."/>
        </authorList>
    </citation>
    <scope>NUCLEOTIDE SEQUENCE [LARGE SCALE GENOMIC DNA]</scope>
    <source>
        <strain evidence="7">Gri0909</strain>
    </source>
</reference>
<evidence type="ECO:0000256" key="3">
    <source>
        <dbReference type="SAM" id="MobiDB-lite"/>
    </source>
</evidence>
<gene>
    <name evidence="6" type="ORF">EOI86_07485</name>
</gene>
<dbReference type="RefSeq" id="WP_127764462.1">
    <property type="nucleotide sequence ID" value="NZ_SADE01000001.1"/>
</dbReference>
<keyword evidence="6" id="KW-0378">Hydrolase</keyword>
<dbReference type="Proteomes" id="UP000287447">
    <property type="component" value="Unassembled WGS sequence"/>
</dbReference>
<dbReference type="InterPro" id="IPR001604">
    <property type="entry name" value="Endo_G_ENPP1-like_dom"/>
</dbReference>
<evidence type="ECO:0000256" key="2">
    <source>
        <dbReference type="PIRSR" id="PIRSR640255-2"/>
    </source>
</evidence>
<feature type="region of interest" description="Disordered" evidence="3">
    <location>
        <begin position="1"/>
        <end position="23"/>
    </location>
</feature>
<dbReference type="Pfam" id="PF01223">
    <property type="entry name" value="Endonuclease_NS"/>
    <property type="match status" value="1"/>
</dbReference>
<proteinExistence type="predicted"/>
<comment type="caution">
    <text evidence="6">The sequence shown here is derived from an EMBL/GenBank/DDBJ whole genome shotgun (WGS) entry which is preliminary data.</text>
</comment>
<dbReference type="SUPFAM" id="SSF54060">
    <property type="entry name" value="His-Me finger endonucleases"/>
    <property type="match status" value="1"/>
</dbReference>
<dbReference type="InterPro" id="IPR020821">
    <property type="entry name" value="ENPP1-3/EXOG-like_nuc-like"/>
</dbReference>
<dbReference type="GO" id="GO:0004519">
    <property type="term" value="F:endonuclease activity"/>
    <property type="evidence" value="ECO:0007669"/>
    <property type="project" value="UniProtKB-KW"/>
</dbReference>
<dbReference type="InterPro" id="IPR044925">
    <property type="entry name" value="His-Me_finger_sf"/>
</dbReference>
<dbReference type="InterPro" id="IPR009003">
    <property type="entry name" value="Peptidase_S1_PA"/>
</dbReference>
<evidence type="ECO:0000313" key="7">
    <source>
        <dbReference type="Proteomes" id="UP000287447"/>
    </source>
</evidence>
<evidence type="ECO:0000313" key="6">
    <source>
        <dbReference type="EMBL" id="RVU39090.1"/>
    </source>
</evidence>
<dbReference type="SMART" id="SM00892">
    <property type="entry name" value="Endonuclease_NS"/>
    <property type="match status" value="1"/>
</dbReference>
<dbReference type="GO" id="GO:0046872">
    <property type="term" value="F:metal ion binding"/>
    <property type="evidence" value="ECO:0007669"/>
    <property type="project" value="UniProtKB-KW"/>
</dbReference>
<keyword evidence="6" id="KW-0540">Nuclease</keyword>
<dbReference type="OrthoDB" id="9811262at2"/>
<dbReference type="GO" id="GO:0003676">
    <property type="term" value="F:nucleic acid binding"/>
    <property type="evidence" value="ECO:0007669"/>
    <property type="project" value="InterPro"/>
</dbReference>
<keyword evidence="2" id="KW-0479">Metal-binding</keyword>
<keyword evidence="6" id="KW-0255">Endonuclease</keyword>
<keyword evidence="7" id="KW-1185">Reference proteome</keyword>
<name>A0A437QX28_9PROT</name>
<dbReference type="SMART" id="SM00477">
    <property type="entry name" value="NUC"/>
    <property type="match status" value="1"/>
</dbReference>
<evidence type="ECO:0000259" key="5">
    <source>
        <dbReference type="SMART" id="SM00892"/>
    </source>
</evidence>
<dbReference type="PANTHER" id="PTHR13966:SF5">
    <property type="entry name" value="ENDONUCLEASE G, MITOCHONDRIAL"/>
    <property type="match status" value="1"/>
</dbReference>
<feature type="binding site" evidence="2">
    <location>
        <position position="496"/>
    </location>
    <ligand>
        <name>Mg(2+)</name>
        <dbReference type="ChEBI" id="CHEBI:18420"/>
        <note>catalytic</note>
    </ligand>
</feature>
<feature type="active site" description="Proton acceptor" evidence="1">
    <location>
        <position position="460"/>
    </location>
</feature>
<dbReference type="InterPro" id="IPR040255">
    <property type="entry name" value="Non-specific_endonuclease"/>
</dbReference>
<evidence type="ECO:0000256" key="1">
    <source>
        <dbReference type="PIRSR" id="PIRSR640255-1"/>
    </source>
</evidence>
<organism evidence="6 7">
    <name type="scientific">Hwanghaeella grinnelliae</name>
    <dbReference type="NCBI Taxonomy" id="2500179"/>
    <lineage>
        <taxon>Bacteria</taxon>
        <taxon>Pseudomonadati</taxon>
        <taxon>Pseudomonadota</taxon>
        <taxon>Alphaproteobacteria</taxon>
        <taxon>Rhodospirillales</taxon>
        <taxon>Rhodospirillaceae</taxon>
        <taxon>Hwanghaeella</taxon>
    </lineage>
</organism>
<dbReference type="SUPFAM" id="SSF50494">
    <property type="entry name" value="Trypsin-like serine proteases"/>
    <property type="match status" value="1"/>
</dbReference>
<protein>
    <submittedName>
        <fullName evidence="6">DNA/RNA non-specific endonuclease</fullName>
    </submittedName>
</protein>
<dbReference type="InterPro" id="IPR044929">
    <property type="entry name" value="DNA/RNA_non-sp_Endonuclease_sf"/>
</dbReference>